<keyword evidence="3" id="KW-1185">Reference proteome</keyword>
<reference evidence="3" key="1">
    <citation type="journal article" date="2019" name="Int. J. Syst. Evol. Microbiol.">
        <title>The Global Catalogue of Microorganisms (GCM) 10K type strain sequencing project: providing services to taxonomists for standard genome sequencing and annotation.</title>
        <authorList>
            <consortium name="The Broad Institute Genomics Platform"/>
            <consortium name="The Broad Institute Genome Sequencing Center for Infectious Disease"/>
            <person name="Wu L."/>
            <person name="Ma J."/>
        </authorList>
    </citation>
    <scope>NUCLEOTIDE SEQUENCE [LARGE SCALE GENOMIC DNA]</scope>
    <source>
        <strain evidence="3">CGMCC 1.12478</strain>
    </source>
</reference>
<feature type="chain" id="PRO_5045196823" description="Transglycosylase SLT domain-containing protein" evidence="1">
    <location>
        <begin position="21"/>
        <end position="322"/>
    </location>
</feature>
<evidence type="ECO:0008006" key="4">
    <source>
        <dbReference type="Google" id="ProtNLM"/>
    </source>
</evidence>
<accession>A0ABQ1KYW4</accession>
<keyword evidence="1" id="KW-0732">Signal</keyword>
<dbReference type="Proteomes" id="UP000645462">
    <property type="component" value="Unassembled WGS sequence"/>
</dbReference>
<feature type="signal peptide" evidence="1">
    <location>
        <begin position="1"/>
        <end position="20"/>
    </location>
</feature>
<dbReference type="SUPFAM" id="SSF53955">
    <property type="entry name" value="Lysozyme-like"/>
    <property type="match status" value="1"/>
</dbReference>
<comment type="caution">
    <text evidence="2">The sequence shown here is derived from an EMBL/GenBank/DDBJ whole genome shotgun (WGS) entry which is preliminary data.</text>
</comment>
<evidence type="ECO:0000256" key="1">
    <source>
        <dbReference type="SAM" id="SignalP"/>
    </source>
</evidence>
<evidence type="ECO:0000313" key="2">
    <source>
        <dbReference type="EMBL" id="GGC09904.1"/>
    </source>
</evidence>
<proteinExistence type="predicted"/>
<dbReference type="InterPro" id="IPR023346">
    <property type="entry name" value="Lysozyme-like_dom_sf"/>
</dbReference>
<dbReference type="EMBL" id="BMFC01000007">
    <property type="protein sequence ID" value="GGC09904.1"/>
    <property type="molecule type" value="Genomic_DNA"/>
</dbReference>
<protein>
    <recommendedName>
        <fullName evidence="4">Transglycosylase SLT domain-containing protein</fullName>
    </recommendedName>
</protein>
<sequence>MRRACLILVFHLALPSASDAGIFDGLFNFPSKSASEAAVETEIDQRTMTTGPDQAICIQAIREAERAHGIPHDLLMALGLQEAGMTFQGARTIWPWSVNVEGRGHRFDTRAEAEAFVQGQLAQGIRSIDVGCLQINLRWHPDAFPTPGAGFEPALNADYAARFLGDLKTQTGDWWQAAGHYHSATPERKAIYLAGLSRHVAALEKGSVKLDALAGQMRATPLSPNIPRTTNKTAGVSVAAMAPRRMRPLKAQIRHVQPRDPSYVRVLEPLPTLVSNRDASPTPAEQQISAGWSATLSDDLGGAASLFGGAARPLFSSSPPAN</sequence>
<name>A0ABQ1KYW4_9RHOB</name>
<gene>
    <name evidence="2" type="ORF">GCM10011363_28180</name>
</gene>
<evidence type="ECO:0000313" key="3">
    <source>
        <dbReference type="Proteomes" id="UP000645462"/>
    </source>
</evidence>
<organism evidence="2 3">
    <name type="scientific">Marivita lacus</name>
    <dbReference type="NCBI Taxonomy" id="1323742"/>
    <lineage>
        <taxon>Bacteria</taxon>
        <taxon>Pseudomonadati</taxon>
        <taxon>Pseudomonadota</taxon>
        <taxon>Alphaproteobacteria</taxon>
        <taxon>Rhodobacterales</taxon>
        <taxon>Roseobacteraceae</taxon>
        <taxon>Marivita</taxon>
    </lineage>
</organism>